<dbReference type="Gene3D" id="3.40.50.1220">
    <property type="entry name" value="TPP-binding domain"/>
    <property type="match status" value="1"/>
</dbReference>
<protein>
    <recommendedName>
        <fullName evidence="1">protein acetyllysine N-acetyltransferase</fullName>
        <ecNumber evidence="1">2.3.1.286</ecNumber>
    </recommendedName>
</protein>
<feature type="binding site" evidence="4">
    <location>
        <position position="147"/>
    </location>
    <ligand>
        <name>Zn(2+)</name>
        <dbReference type="ChEBI" id="CHEBI:29105"/>
    </ligand>
</feature>
<dbReference type="Proteomes" id="UP000235703">
    <property type="component" value="Unassembled WGS sequence"/>
</dbReference>
<dbReference type="Gene3D" id="3.30.1600.10">
    <property type="entry name" value="SIR2/SIRT2 'Small Domain"/>
    <property type="match status" value="1"/>
</dbReference>
<organism evidence="6 7">
    <name type="scientific">Brevibacterium luteolum</name>
    <dbReference type="NCBI Taxonomy" id="199591"/>
    <lineage>
        <taxon>Bacteria</taxon>
        <taxon>Bacillati</taxon>
        <taxon>Actinomycetota</taxon>
        <taxon>Actinomycetes</taxon>
        <taxon>Micrococcales</taxon>
        <taxon>Brevibacteriaceae</taxon>
        <taxon>Brevibacterium</taxon>
    </lineage>
</organism>
<dbReference type="GO" id="GO:0070403">
    <property type="term" value="F:NAD+ binding"/>
    <property type="evidence" value="ECO:0007669"/>
    <property type="project" value="InterPro"/>
</dbReference>
<reference evidence="6 7" key="1">
    <citation type="submission" date="2017-09" db="EMBL/GenBank/DDBJ databases">
        <title>Bacterial strain isolated from the female urinary microbiota.</title>
        <authorList>
            <person name="Thomas-White K."/>
            <person name="Kumar N."/>
            <person name="Forster S."/>
            <person name="Putonti C."/>
            <person name="Lawley T."/>
            <person name="Wolfe A.J."/>
        </authorList>
    </citation>
    <scope>NUCLEOTIDE SEQUENCE [LARGE SCALE GENOMIC DNA]</scope>
    <source>
        <strain evidence="6 7">UMB0680</strain>
    </source>
</reference>
<dbReference type="EC" id="2.3.1.286" evidence="1"/>
<feature type="binding site" evidence="4">
    <location>
        <position position="144"/>
    </location>
    <ligand>
        <name>Zn(2+)</name>
        <dbReference type="ChEBI" id="CHEBI:29105"/>
    </ligand>
</feature>
<dbReference type="RefSeq" id="WP_102161176.1">
    <property type="nucleotide sequence ID" value="NZ_PNFZ01000002.1"/>
</dbReference>
<accession>A0A2N6PIU0</accession>
<dbReference type="EMBL" id="PNFZ01000002">
    <property type="protein sequence ID" value="PMB98577.1"/>
    <property type="molecule type" value="Genomic_DNA"/>
</dbReference>
<dbReference type="SUPFAM" id="SSF52467">
    <property type="entry name" value="DHS-like NAD/FAD-binding domain"/>
    <property type="match status" value="1"/>
</dbReference>
<dbReference type="InterPro" id="IPR026590">
    <property type="entry name" value="Ssirtuin_cat_dom"/>
</dbReference>
<dbReference type="PROSITE" id="PS50305">
    <property type="entry name" value="SIRTUIN"/>
    <property type="match status" value="1"/>
</dbReference>
<dbReference type="PANTHER" id="PTHR11085:SF10">
    <property type="entry name" value="NAD-DEPENDENT PROTEIN DEACYLASE SIRTUIN-5, MITOCHONDRIAL-RELATED"/>
    <property type="match status" value="1"/>
</dbReference>
<evidence type="ECO:0000259" key="5">
    <source>
        <dbReference type="PROSITE" id="PS50305"/>
    </source>
</evidence>
<keyword evidence="4" id="KW-0479">Metal-binding</keyword>
<feature type="binding site" evidence="4">
    <location>
        <position position="202"/>
    </location>
    <ligand>
        <name>Zn(2+)</name>
        <dbReference type="ChEBI" id="CHEBI:29105"/>
    </ligand>
</feature>
<dbReference type="InterPro" id="IPR050134">
    <property type="entry name" value="NAD-dep_sirtuin_deacylases"/>
</dbReference>
<dbReference type="OrthoDB" id="9800582at2"/>
<evidence type="ECO:0000256" key="4">
    <source>
        <dbReference type="PROSITE-ProRule" id="PRU00236"/>
    </source>
</evidence>
<feature type="domain" description="Deacetylase sirtuin-type" evidence="5">
    <location>
        <begin position="13"/>
        <end position="300"/>
    </location>
</feature>
<dbReference type="InterPro" id="IPR026591">
    <property type="entry name" value="Sirtuin_cat_small_dom_sf"/>
</dbReference>
<evidence type="ECO:0000313" key="6">
    <source>
        <dbReference type="EMBL" id="PMB98577.1"/>
    </source>
</evidence>
<proteinExistence type="predicted"/>
<dbReference type="Pfam" id="PF02146">
    <property type="entry name" value="SIR2"/>
    <property type="match status" value="1"/>
</dbReference>
<evidence type="ECO:0000256" key="2">
    <source>
        <dbReference type="ARBA" id="ARBA00022679"/>
    </source>
</evidence>
<gene>
    <name evidence="6" type="ORF">CJ198_04395</name>
</gene>
<keyword evidence="3" id="KW-0520">NAD</keyword>
<keyword evidence="7" id="KW-1185">Reference proteome</keyword>
<name>A0A2N6PIU0_9MICO</name>
<feature type="binding site" evidence="4">
    <location>
        <position position="199"/>
    </location>
    <ligand>
        <name>Zn(2+)</name>
        <dbReference type="ChEBI" id="CHEBI:29105"/>
    </ligand>
</feature>
<dbReference type="PANTHER" id="PTHR11085">
    <property type="entry name" value="NAD-DEPENDENT PROTEIN DEACYLASE SIRTUIN-5, MITOCHONDRIAL-RELATED"/>
    <property type="match status" value="1"/>
</dbReference>
<evidence type="ECO:0000313" key="7">
    <source>
        <dbReference type="Proteomes" id="UP000235703"/>
    </source>
</evidence>
<dbReference type="GO" id="GO:0046872">
    <property type="term" value="F:metal ion binding"/>
    <property type="evidence" value="ECO:0007669"/>
    <property type="project" value="UniProtKB-KW"/>
</dbReference>
<evidence type="ECO:0000256" key="1">
    <source>
        <dbReference type="ARBA" id="ARBA00012928"/>
    </source>
</evidence>
<dbReference type="GO" id="GO:0017136">
    <property type="term" value="F:histone deacetylase activity, NAD-dependent"/>
    <property type="evidence" value="ECO:0007669"/>
    <property type="project" value="TreeGrafter"/>
</dbReference>
<keyword evidence="4" id="KW-0862">Zinc</keyword>
<dbReference type="AlphaFoldDB" id="A0A2N6PIU0"/>
<evidence type="ECO:0000256" key="3">
    <source>
        <dbReference type="ARBA" id="ARBA00023027"/>
    </source>
</evidence>
<dbReference type="InterPro" id="IPR029035">
    <property type="entry name" value="DHS-like_NAD/FAD-binding_dom"/>
</dbReference>
<dbReference type="InterPro" id="IPR003000">
    <property type="entry name" value="Sirtuin"/>
</dbReference>
<feature type="active site" description="Proton acceptor" evidence="4">
    <location>
        <position position="136"/>
    </location>
</feature>
<sequence>MAVIRDPLRGARTPQPSHSDEQIAAVIAELADSAPAGGHPWTVLTGAGMSTDSGIPDYRGPGSPRRNPMTYQTFLSHPRQRARYWARSWVGYPRMRLAEPNRGHELLACLGLGPLITQNVDGLHIAAGSDPVIELHGSLARVVCLQCRRIFDRSWLQEEMTALNPGFGEQLEIDLADIETAPDGDVELDETAGFRYPDCPICGGILKPDVVYFGESVPRERVEAATAAVDAGSGLLVAGSSLAVHSGLRFVRRAAKAGKPIVIVTDGPTRGDDLADYRSTSRIADFLQTLSEKCRRLRTADGRLSL</sequence>
<keyword evidence="2" id="KW-0808">Transferase</keyword>
<comment type="caution">
    <text evidence="6">The sequence shown here is derived from an EMBL/GenBank/DDBJ whole genome shotgun (WGS) entry which is preliminary data.</text>
</comment>